<dbReference type="Proteomes" id="UP000095706">
    <property type="component" value="Unassembled WGS sequence"/>
</dbReference>
<name>A0A174FGN0_9FIRM</name>
<dbReference type="PANTHER" id="PTHR43567">
    <property type="entry name" value="FLAVOREDOXIN-RELATED-RELATED"/>
    <property type="match status" value="1"/>
</dbReference>
<dbReference type="InterPro" id="IPR052174">
    <property type="entry name" value="Flavoredoxin"/>
</dbReference>
<protein>
    <recommendedName>
        <fullName evidence="3">Flavoredoxin</fullName>
    </recommendedName>
</protein>
<organism evidence="1 2">
    <name type="scientific">Fusicatenibacter saccharivorans</name>
    <dbReference type="NCBI Taxonomy" id="1150298"/>
    <lineage>
        <taxon>Bacteria</taxon>
        <taxon>Bacillati</taxon>
        <taxon>Bacillota</taxon>
        <taxon>Clostridia</taxon>
        <taxon>Lachnospirales</taxon>
        <taxon>Lachnospiraceae</taxon>
        <taxon>Fusicatenibacter</taxon>
    </lineage>
</organism>
<dbReference type="PANTHER" id="PTHR43567:SF5">
    <property type="entry name" value="HYPOTHETICAL CYTOSOLIC PROTEIN"/>
    <property type="match status" value="1"/>
</dbReference>
<proteinExistence type="predicted"/>
<dbReference type="InterPro" id="IPR012349">
    <property type="entry name" value="Split_barrel_FMN-bd"/>
</dbReference>
<dbReference type="Gene3D" id="2.30.110.10">
    <property type="entry name" value="Electron Transport, Fmn-binding Protein, Chain A"/>
    <property type="match status" value="1"/>
</dbReference>
<gene>
    <name evidence="1" type="ORF">ERS852406_02085</name>
</gene>
<dbReference type="EMBL" id="CYYV01000009">
    <property type="protein sequence ID" value="CUO48108.1"/>
    <property type="molecule type" value="Genomic_DNA"/>
</dbReference>
<sequence length="175" mass="20172">MNITMENFKTAKYDVFSIFDDRWGLCTAGTPREYNTMTIGWGTMGTIWGAPKKGKQIITVFIRESRRTHQILQKEDEFTVCFFPEKYRKDLGILGSKSGNDVPDKISLTSLTPKMLGNAVGFEEAELTFVCKKIYAVRMEKEDLPEFTRDTLYKDGDLHYLYMGEIEDVFGMIEE</sequence>
<evidence type="ECO:0008006" key="3">
    <source>
        <dbReference type="Google" id="ProtNLM"/>
    </source>
</evidence>
<reference evidence="1 2" key="1">
    <citation type="submission" date="2015-09" db="EMBL/GenBank/DDBJ databases">
        <authorList>
            <consortium name="Pathogen Informatics"/>
        </authorList>
    </citation>
    <scope>NUCLEOTIDE SEQUENCE [LARGE SCALE GENOMIC DNA]</scope>
    <source>
        <strain evidence="1 2">2789STDY5608849</strain>
    </source>
</reference>
<evidence type="ECO:0000313" key="1">
    <source>
        <dbReference type="EMBL" id="CUO48108.1"/>
    </source>
</evidence>
<dbReference type="SUPFAM" id="SSF50475">
    <property type="entry name" value="FMN-binding split barrel"/>
    <property type="match status" value="1"/>
</dbReference>
<dbReference type="AlphaFoldDB" id="A0A174FGN0"/>
<accession>A0A174FGN0</accession>
<dbReference type="RefSeq" id="WP_055227984.1">
    <property type="nucleotide sequence ID" value="NZ_CYYV01000009.1"/>
</dbReference>
<evidence type="ECO:0000313" key="2">
    <source>
        <dbReference type="Proteomes" id="UP000095706"/>
    </source>
</evidence>